<dbReference type="Gene3D" id="3.40.50.1820">
    <property type="entry name" value="alpha/beta hydrolase"/>
    <property type="match status" value="1"/>
</dbReference>
<dbReference type="Proteomes" id="UP000013840">
    <property type="component" value="Unassembled WGS sequence"/>
</dbReference>
<dbReference type="InterPro" id="IPR029058">
    <property type="entry name" value="AB_hydrolase_fold"/>
</dbReference>
<name>R3U7N6_9ENTE</name>
<reference evidence="4 5" key="1">
    <citation type="submission" date="2013-02" db="EMBL/GenBank/DDBJ databases">
        <title>The Genome Sequence of Enterococcus caccae BAA-1240.</title>
        <authorList>
            <consortium name="The Broad Institute Genome Sequencing Platform"/>
            <consortium name="The Broad Institute Genome Sequencing Center for Infectious Disease"/>
            <person name="Earl A.M."/>
            <person name="Gilmore M.S."/>
            <person name="Lebreton F."/>
            <person name="Walker B."/>
            <person name="Young S.K."/>
            <person name="Zeng Q."/>
            <person name="Gargeya S."/>
            <person name="Fitzgerald M."/>
            <person name="Haas B."/>
            <person name="Abouelleil A."/>
            <person name="Alvarado L."/>
            <person name="Arachchi H.M."/>
            <person name="Berlin A.M."/>
            <person name="Chapman S.B."/>
            <person name="Dewar J."/>
            <person name="Goldberg J."/>
            <person name="Griggs A."/>
            <person name="Gujja S."/>
            <person name="Hansen M."/>
            <person name="Howarth C."/>
            <person name="Imamovic A."/>
            <person name="Larimer J."/>
            <person name="McCowan C."/>
            <person name="Murphy C."/>
            <person name="Neiman D."/>
            <person name="Pearson M."/>
            <person name="Priest M."/>
            <person name="Roberts A."/>
            <person name="Saif S."/>
            <person name="Shea T."/>
            <person name="Sisk P."/>
            <person name="Sykes S."/>
            <person name="Wortman J."/>
            <person name="Nusbaum C."/>
            <person name="Birren B."/>
        </authorList>
    </citation>
    <scope>NUCLEOTIDE SEQUENCE [LARGE SCALE GENOMIC DNA]</scope>
    <source>
        <strain evidence="4 5">ATCC BAA-1240</strain>
    </source>
</reference>
<keyword evidence="1" id="KW-0378">Hydrolase</keyword>
<gene>
    <name evidence="4" type="ORF">UC7_00614</name>
</gene>
<dbReference type="Pfam" id="PF20434">
    <property type="entry name" value="BD-FAE"/>
    <property type="match status" value="1"/>
</dbReference>
<dbReference type="AlphaFoldDB" id="R3U7N6"/>
<protein>
    <recommendedName>
        <fullName evidence="3">BD-FAE-like domain-containing protein</fullName>
    </recommendedName>
</protein>
<evidence type="ECO:0000256" key="1">
    <source>
        <dbReference type="ARBA" id="ARBA00022801"/>
    </source>
</evidence>
<keyword evidence="5" id="KW-1185">Reference proteome</keyword>
<organism evidence="4 5">
    <name type="scientific">Enterococcus caccae ATCC BAA-1240</name>
    <dbReference type="NCBI Taxonomy" id="1158612"/>
    <lineage>
        <taxon>Bacteria</taxon>
        <taxon>Bacillati</taxon>
        <taxon>Bacillota</taxon>
        <taxon>Bacilli</taxon>
        <taxon>Lactobacillales</taxon>
        <taxon>Enterococcaceae</taxon>
        <taxon>Enterococcus</taxon>
    </lineage>
</organism>
<dbReference type="eggNOG" id="COG0657">
    <property type="taxonomic scope" value="Bacteria"/>
</dbReference>
<dbReference type="RefSeq" id="WP_010770797.1">
    <property type="nucleotide sequence ID" value="NZ_KB946332.1"/>
</dbReference>
<dbReference type="GO" id="GO:0016787">
    <property type="term" value="F:hydrolase activity"/>
    <property type="evidence" value="ECO:0007669"/>
    <property type="project" value="UniProtKB-KW"/>
</dbReference>
<dbReference type="EMBL" id="AJAU01000007">
    <property type="protein sequence ID" value="EOL49949.1"/>
    <property type="molecule type" value="Genomic_DNA"/>
</dbReference>
<evidence type="ECO:0000256" key="2">
    <source>
        <dbReference type="SAM" id="Phobius"/>
    </source>
</evidence>
<accession>R3U7N6</accession>
<proteinExistence type="predicted"/>
<dbReference type="InterPro" id="IPR049492">
    <property type="entry name" value="BD-FAE-like_dom"/>
</dbReference>
<comment type="caution">
    <text evidence="4">The sequence shown here is derived from an EMBL/GenBank/DDBJ whole genome shotgun (WGS) entry which is preliminary data.</text>
</comment>
<evidence type="ECO:0000259" key="3">
    <source>
        <dbReference type="Pfam" id="PF20434"/>
    </source>
</evidence>
<dbReference type="STRING" id="317735.RU98_GL000587"/>
<dbReference type="InterPro" id="IPR050300">
    <property type="entry name" value="GDXG_lipolytic_enzyme"/>
</dbReference>
<dbReference type="SUPFAM" id="SSF53474">
    <property type="entry name" value="alpha/beta-Hydrolases"/>
    <property type="match status" value="1"/>
</dbReference>
<dbReference type="PANTHER" id="PTHR48081">
    <property type="entry name" value="AB HYDROLASE SUPERFAMILY PROTEIN C4A8.06C"/>
    <property type="match status" value="1"/>
</dbReference>
<feature type="domain" description="BD-FAE-like" evidence="3">
    <location>
        <begin position="75"/>
        <end position="272"/>
    </location>
</feature>
<dbReference type="OrthoDB" id="9815425at2"/>
<evidence type="ECO:0000313" key="4">
    <source>
        <dbReference type="EMBL" id="EOL49949.1"/>
    </source>
</evidence>
<feature type="transmembrane region" description="Helical" evidence="2">
    <location>
        <begin position="7"/>
        <end position="25"/>
    </location>
</feature>
<keyword evidence="2" id="KW-0472">Membrane</keyword>
<dbReference type="PATRIC" id="fig|1158612.3.peg.620"/>
<keyword evidence="2" id="KW-0812">Transmembrane</keyword>
<evidence type="ECO:0000313" key="5">
    <source>
        <dbReference type="Proteomes" id="UP000013840"/>
    </source>
</evidence>
<sequence>MPKYVKFFILFITSVLVLTIFLLFISPSPFLNVVKTRTPKLPGYTPPHNFSQLKNDSYTEKNISYNSSFTNNKYDIYIPKRKSNPPIVVFFHGGGFITGDKNMAKYFGPTLAAEGYAVISVNYELAPKSTLDDQILQATDFINDLPTIADKFKLDNNNIFLSGSSAGGYLAAQLGTARYNKTYNKIDKQTIDDEIKIKGLILYSAPYKLSFIQDYPVDNWLFKLSVFEMGWALTGERFWKNDPKLGDKYNLEPYITTQFPPVFITDGNKKTFTQQAKEYEEALKKHRVDTTSLFFPDTRDVNHGYQMNMRTPESEEALSKTLSFLEKWTQ</sequence>
<keyword evidence="2" id="KW-1133">Transmembrane helix</keyword>